<reference evidence="5 7" key="3">
    <citation type="submission" date="2016-10" db="EMBL/GenBank/DDBJ databases">
        <authorList>
            <person name="Varghese N."/>
            <person name="Submissions S."/>
        </authorList>
    </citation>
    <scope>NUCLEOTIDE SEQUENCE [LARGE SCALE GENOMIC DNA]</scope>
    <source>
        <strain evidence="5 7">Gm-149</strain>
    </source>
</reference>
<name>A0A1B9DFZ2_9FLAO</name>
<organism evidence="4 6">
    <name type="scientific">Flavobacterium glycines</name>
    <dbReference type="NCBI Taxonomy" id="551990"/>
    <lineage>
        <taxon>Bacteria</taxon>
        <taxon>Pseudomonadati</taxon>
        <taxon>Bacteroidota</taxon>
        <taxon>Flavobacteriia</taxon>
        <taxon>Flavobacteriales</taxon>
        <taxon>Flavobacteriaceae</taxon>
        <taxon>Flavobacterium</taxon>
    </lineage>
</organism>
<dbReference type="STRING" id="551990.SAMN05192550_2419"/>
<evidence type="ECO:0000313" key="4">
    <source>
        <dbReference type="EMBL" id="OCB68616.1"/>
    </source>
</evidence>
<proteinExistence type="predicted"/>
<gene>
    <name evidence="4" type="ORF">FBGL_15560</name>
    <name evidence="5" type="ORF">SAMN05192550_2419</name>
</gene>
<dbReference type="InterPro" id="IPR012338">
    <property type="entry name" value="Beta-lactam/transpept-like"/>
</dbReference>
<dbReference type="GO" id="GO:0016020">
    <property type="term" value="C:membrane"/>
    <property type="evidence" value="ECO:0007669"/>
    <property type="project" value="UniProtKB-SubCell"/>
</dbReference>
<evidence type="ECO:0000256" key="1">
    <source>
        <dbReference type="ARBA" id="ARBA00004370"/>
    </source>
</evidence>
<keyword evidence="7" id="KW-1185">Reference proteome</keyword>
<evidence type="ECO:0000313" key="6">
    <source>
        <dbReference type="Proteomes" id="UP000093226"/>
    </source>
</evidence>
<dbReference type="InterPro" id="IPR001466">
    <property type="entry name" value="Beta-lactam-related"/>
</dbReference>
<keyword evidence="2" id="KW-0472">Membrane</keyword>
<dbReference type="EMBL" id="FNEO01000005">
    <property type="protein sequence ID" value="SDJ61871.1"/>
    <property type="molecule type" value="Genomic_DNA"/>
</dbReference>
<dbReference type="Gene3D" id="3.40.710.10">
    <property type="entry name" value="DD-peptidase/beta-lactamase superfamily"/>
    <property type="match status" value="1"/>
</dbReference>
<evidence type="ECO:0000256" key="2">
    <source>
        <dbReference type="ARBA" id="ARBA00023136"/>
    </source>
</evidence>
<comment type="caution">
    <text evidence="4">The sequence shown here is derived from an EMBL/GenBank/DDBJ whole genome shotgun (WGS) entry which is preliminary data.</text>
</comment>
<accession>A0A1B9DFZ2</accession>
<dbReference type="EMBL" id="LVEO01000030">
    <property type="protein sequence ID" value="OCB68616.1"/>
    <property type="molecule type" value="Genomic_DNA"/>
</dbReference>
<dbReference type="PANTHER" id="PTHR46825">
    <property type="entry name" value="D-ALANYL-D-ALANINE-CARBOXYPEPTIDASE/ENDOPEPTIDASE AMPH"/>
    <property type="match status" value="1"/>
</dbReference>
<evidence type="ECO:0000313" key="7">
    <source>
        <dbReference type="Proteomes" id="UP000182367"/>
    </source>
</evidence>
<dbReference type="Proteomes" id="UP000093226">
    <property type="component" value="Unassembled WGS sequence"/>
</dbReference>
<reference evidence="4" key="2">
    <citation type="submission" date="2016-03" db="EMBL/GenBank/DDBJ databases">
        <authorList>
            <person name="Ploux O."/>
        </authorList>
    </citation>
    <scope>NUCLEOTIDE SEQUENCE</scope>
    <source>
        <strain evidence="4">NBRC 105008</strain>
    </source>
</reference>
<sequence length="440" mass="50508">MNKIITLLFLCTFFHFSCYSQKINKKKIDQFLDVLASQNLAMGSLSIFQNGKISYQKAIGYSSIDNNKKTATTIATQYRIGSTTKMFTAVLIFQLIEEGKIKLEQKLSDFYPQLPNANKISIADMLYHRSGLHDYTKDTNYSDWMDKSKTPDELLEIIKEKGSDFEPRTKNDYSNSNYLLLGYIIEINFKMPYANAVEKRISSKLKLNDTYYGSISNLKNNSISSYKYAENKWNPVAKTNLDTHGGAGALISTPTDMVRFIDALFSNKLVNKSSLSKMKTIINEYGMGLFSDKYGSENSFGHNGRVEEFYTAAWYFPKQKLSLVYCTNGIDYPRVDLIEGILKICFNQPFTIPFSKNTNLKSEDLDKYLGQYSSDQIVVNCTKNNTKLLIESKGKTFEVEAIADNYFMNKELGYFFEFHPEKRSLQIKETDNIYFLKKVN</sequence>
<dbReference type="PANTHER" id="PTHR46825:SF11">
    <property type="entry name" value="PENICILLIN-BINDING PROTEIN 4"/>
    <property type="match status" value="1"/>
</dbReference>
<protein>
    <submittedName>
        <fullName evidence="5">CubicO group peptidase, beta-lactamase class C family</fullName>
    </submittedName>
</protein>
<dbReference type="AlphaFoldDB" id="A0A1B9DFZ2"/>
<dbReference type="Proteomes" id="UP000182367">
    <property type="component" value="Unassembled WGS sequence"/>
</dbReference>
<dbReference type="SUPFAM" id="SSF56601">
    <property type="entry name" value="beta-lactamase/transpeptidase-like"/>
    <property type="match status" value="1"/>
</dbReference>
<dbReference type="RefSeq" id="WP_066330004.1">
    <property type="nucleotide sequence ID" value="NZ_BJVF01000004.1"/>
</dbReference>
<dbReference type="InterPro" id="IPR050491">
    <property type="entry name" value="AmpC-like"/>
</dbReference>
<comment type="subcellular location">
    <subcellularLocation>
        <location evidence="1">Membrane</location>
    </subcellularLocation>
</comment>
<dbReference type="OrthoDB" id="9793489at2"/>
<evidence type="ECO:0000313" key="5">
    <source>
        <dbReference type="EMBL" id="SDJ61871.1"/>
    </source>
</evidence>
<evidence type="ECO:0000259" key="3">
    <source>
        <dbReference type="Pfam" id="PF00144"/>
    </source>
</evidence>
<dbReference type="Pfam" id="PF00144">
    <property type="entry name" value="Beta-lactamase"/>
    <property type="match status" value="1"/>
</dbReference>
<reference evidence="6" key="1">
    <citation type="submission" date="2016-03" db="EMBL/GenBank/DDBJ databases">
        <title>Draft genome sequence of Paenibacillus glacialis DSM 22343.</title>
        <authorList>
            <person name="Shin S.-K."/>
            <person name="Yi H."/>
        </authorList>
    </citation>
    <scope>NUCLEOTIDE SEQUENCE [LARGE SCALE GENOMIC DNA]</scope>
    <source>
        <strain evidence="6">NBRC 105008</strain>
    </source>
</reference>
<feature type="domain" description="Beta-lactamase-related" evidence="3">
    <location>
        <begin position="37"/>
        <end position="329"/>
    </location>
</feature>